<feature type="compositionally biased region" description="Polar residues" evidence="6">
    <location>
        <begin position="56"/>
        <end position="65"/>
    </location>
</feature>
<feature type="region of interest" description="Disordered" evidence="6">
    <location>
        <begin position="124"/>
        <end position="169"/>
    </location>
</feature>
<evidence type="ECO:0000256" key="5">
    <source>
        <dbReference type="ARBA" id="ARBA00023163"/>
    </source>
</evidence>
<comment type="caution">
    <text evidence="8">The sequence shown here is derived from an EMBL/GenBank/DDBJ whole genome shotgun (WGS) entry which is preliminary data.</text>
</comment>
<dbReference type="AlphaFoldDB" id="A0AAD8JE35"/>
<evidence type="ECO:0000256" key="2">
    <source>
        <dbReference type="ARBA" id="ARBA00022771"/>
    </source>
</evidence>
<protein>
    <recommendedName>
        <fullName evidence="7">AIPP2-like SPOC-like domain-containing protein</fullName>
    </recommendedName>
</protein>
<reference evidence="8" key="1">
    <citation type="submission" date="2023-02" db="EMBL/GenBank/DDBJ databases">
        <title>Genome of toxic invasive species Heracleum sosnowskyi carries increased number of genes despite the absence of recent whole-genome duplications.</title>
        <authorList>
            <person name="Schelkunov M."/>
            <person name="Shtratnikova V."/>
            <person name="Makarenko M."/>
            <person name="Klepikova A."/>
            <person name="Omelchenko D."/>
            <person name="Novikova G."/>
            <person name="Obukhova E."/>
            <person name="Bogdanov V."/>
            <person name="Penin A."/>
            <person name="Logacheva M."/>
        </authorList>
    </citation>
    <scope>NUCLEOTIDE SEQUENCE</scope>
    <source>
        <strain evidence="8">Hsosn_3</strain>
        <tissue evidence="8">Leaf</tissue>
    </source>
</reference>
<evidence type="ECO:0000259" key="7">
    <source>
        <dbReference type="Pfam" id="PF23121"/>
    </source>
</evidence>
<evidence type="ECO:0000256" key="3">
    <source>
        <dbReference type="ARBA" id="ARBA00022833"/>
    </source>
</evidence>
<feature type="region of interest" description="Disordered" evidence="6">
    <location>
        <begin position="25"/>
        <end position="79"/>
    </location>
</feature>
<evidence type="ECO:0000256" key="4">
    <source>
        <dbReference type="ARBA" id="ARBA00023015"/>
    </source>
</evidence>
<dbReference type="InterPro" id="IPR056280">
    <property type="entry name" value="AIPP2-like_SPOC"/>
</dbReference>
<keyword evidence="4" id="KW-0805">Transcription regulation</keyword>
<sequence>MHKGEVRDTCGEACKHGVEHCNCRRKRSRTSESVSSDRDMAHRKPQNVVPVDSSFMARSNPQSGHSKYLEQMHPNRSGNTQINTLELKEKDRKNFKKGARGNWREKAVDKGKTKYLSTKEVQNMLSEGKKGEPTRVGPVSSNPKYGPSKYSVKSHTPRSGNTQNNTSVQEAKELKSISTPEKEHCQMRQILSVKDIKTSHAKNQKELGETPSASQMSRHSPTCHIPDATLSPEIALTSTEVITRTDGHLQRTISNEPCADCHSPMSVKEFFIKAAALEPLPTDPAPDASWMGSFILKDEKISMSFLAHPTSQDDKDIGLYFFPSTGMRLDEYISQLEKLSGNVFLRSCINGVELLVFTSKVLHKDYRKRNTSDFLWGMFRRRHGKSRGAVEETPVADRDIGLEDSHREVDMADKKIVGTHDAVIRKQSTESNIGFPPGFSPSKREHWI</sequence>
<dbReference type="InterPro" id="IPR049914">
    <property type="entry name" value="PHD1-3/5-6"/>
</dbReference>
<dbReference type="GO" id="GO:0008270">
    <property type="term" value="F:zinc ion binding"/>
    <property type="evidence" value="ECO:0007669"/>
    <property type="project" value="UniProtKB-KW"/>
</dbReference>
<dbReference type="PANTHER" id="PTHR33304:SF36">
    <property type="entry name" value="GB|AAF26970.1-RELATED"/>
    <property type="match status" value="1"/>
</dbReference>
<reference evidence="8" key="2">
    <citation type="submission" date="2023-05" db="EMBL/GenBank/DDBJ databases">
        <authorList>
            <person name="Schelkunov M.I."/>
        </authorList>
    </citation>
    <scope>NUCLEOTIDE SEQUENCE</scope>
    <source>
        <strain evidence="8">Hsosn_3</strain>
        <tissue evidence="8">Leaf</tissue>
    </source>
</reference>
<name>A0AAD8JE35_9APIA</name>
<proteinExistence type="predicted"/>
<evidence type="ECO:0000313" key="8">
    <source>
        <dbReference type="EMBL" id="KAK1400735.1"/>
    </source>
</evidence>
<dbReference type="PANTHER" id="PTHR33304">
    <property type="match status" value="1"/>
</dbReference>
<keyword evidence="5" id="KW-0804">Transcription</keyword>
<keyword evidence="9" id="KW-1185">Reference proteome</keyword>
<keyword evidence="3" id="KW-0862">Zinc</keyword>
<dbReference type="GO" id="GO:0034244">
    <property type="term" value="P:negative regulation of transcription elongation by RNA polymerase II"/>
    <property type="evidence" value="ECO:0007669"/>
    <property type="project" value="InterPro"/>
</dbReference>
<dbReference type="EMBL" id="JAUIZM010000001">
    <property type="protein sequence ID" value="KAK1400735.1"/>
    <property type="molecule type" value="Genomic_DNA"/>
</dbReference>
<dbReference type="Pfam" id="PF23121">
    <property type="entry name" value="SPOC_AIPP2"/>
    <property type="match status" value="1"/>
</dbReference>
<feature type="compositionally biased region" description="Polar residues" evidence="6">
    <location>
        <begin position="151"/>
        <end position="169"/>
    </location>
</feature>
<evidence type="ECO:0000313" key="9">
    <source>
        <dbReference type="Proteomes" id="UP001237642"/>
    </source>
</evidence>
<gene>
    <name evidence="8" type="ORF">POM88_000340</name>
</gene>
<organism evidence="8 9">
    <name type="scientific">Heracleum sosnowskyi</name>
    <dbReference type="NCBI Taxonomy" id="360622"/>
    <lineage>
        <taxon>Eukaryota</taxon>
        <taxon>Viridiplantae</taxon>
        <taxon>Streptophyta</taxon>
        <taxon>Embryophyta</taxon>
        <taxon>Tracheophyta</taxon>
        <taxon>Spermatophyta</taxon>
        <taxon>Magnoliopsida</taxon>
        <taxon>eudicotyledons</taxon>
        <taxon>Gunneridae</taxon>
        <taxon>Pentapetalae</taxon>
        <taxon>asterids</taxon>
        <taxon>campanulids</taxon>
        <taxon>Apiales</taxon>
        <taxon>Apiaceae</taxon>
        <taxon>Apioideae</taxon>
        <taxon>apioid superclade</taxon>
        <taxon>Tordylieae</taxon>
        <taxon>Tordyliinae</taxon>
        <taxon>Heracleum</taxon>
    </lineage>
</organism>
<keyword evidence="1" id="KW-0479">Metal-binding</keyword>
<dbReference type="Proteomes" id="UP001237642">
    <property type="component" value="Unassembled WGS sequence"/>
</dbReference>
<evidence type="ECO:0000256" key="1">
    <source>
        <dbReference type="ARBA" id="ARBA00022723"/>
    </source>
</evidence>
<feature type="domain" description="AIPP2-like SPOC-like" evidence="7">
    <location>
        <begin position="311"/>
        <end position="379"/>
    </location>
</feature>
<dbReference type="GO" id="GO:0140566">
    <property type="term" value="F:histone reader activity"/>
    <property type="evidence" value="ECO:0007669"/>
    <property type="project" value="InterPro"/>
</dbReference>
<accession>A0AAD8JE35</accession>
<evidence type="ECO:0000256" key="6">
    <source>
        <dbReference type="SAM" id="MobiDB-lite"/>
    </source>
</evidence>
<keyword evidence="2" id="KW-0863">Zinc-finger</keyword>